<dbReference type="InterPro" id="IPR039730">
    <property type="entry name" value="Jlp2/Ccd25"/>
</dbReference>
<dbReference type="PANTHER" id="PTHR13049:SF2">
    <property type="entry name" value="COILED-COIL DOMAIN-CONTAINING PROTEIN 25"/>
    <property type="match status" value="1"/>
</dbReference>
<evidence type="ECO:0000256" key="4">
    <source>
        <dbReference type="SAM" id="MobiDB-lite"/>
    </source>
</evidence>
<dbReference type="InterPro" id="IPR008532">
    <property type="entry name" value="NFACT_RNA-bd"/>
</dbReference>
<feature type="domain" description="NFACT RNA-binding" evidence="5">
    <location>
        <begin position="1"/>
        <end position="112"/>
    </location>
</feature>
<dbReference type="AlphaFoldDB" id="A0ABD6E5H2"/>
<evidence type="ECO:0000256" key="3">
    <source>
        <dbReference type="ARBA" id="ARBA00024214"/>
    </source>
</evidence>
<protein>
    <recommendedName>
        <fullName evidence="2">Coiled-coil domain-containing protein 25</fullName>
    </recommendedName>
</protein>
<dbReference type="Proteomes" id="UP001608902">
    <property type="component" value="Unassembled WGS sequence"/>
</dbReference>
<evidence type="ECO:0000256" key="1">
    <source>
        <dbReference type="ARBA" id="ARBA00008998"/>
    </source>
</evidence>
<keyword evidence="7" id="KW-1185">Reference proteome</keyword>
<sequence>MVIKFTSTAIDPPVLLYMGVDKFENEKLIRWGWPEDVWFHVDKLSSAHVYVRLPPHITFDTMPESLMIDCAQLVKANSIQGCKMNNIEVVFTPWENLKKTGDMDVGQIGFKDDKRVRKIKVEKKNNDILNRLNKTKVTEDIDYQAEREQRDAKERQKQRQKQKEMKEIEKLDKEAKERENRIRSYEDVFTEENLREANERGNDSDDFICFIEPSFIQQSLLLISLLCCELLAIFKQYYFILSS</sequence>
<dbReference type="Pfam" id="PF05670">
    <property type="entry name" value="NFACT-R_1"/>
    <property type="match status" value="1"/>
</dbReference>
<comment type="similarity">
    <text evidence="1">Belongs to the CCDC25 family.</text>
</comment>
<comment type="caution">
    <text evidence="6">The sequence shown here is derived from an EMBL/GenBank/DDBJ whole genome shotgun (WGS) entry which is preliminary data.</text>
</comment>
<evidence type="ECO:0000256" key="2">
    <source>
        <dbReference type="ARBA" id="ARBA00016700"/>
    </source>
</evidence>
<reference evidence="6 7" key="1">
    <citation type="submission" date="2024-08" db="EMBL/GenBank/DDBJ databases">
        <title>Gnathostoma spinigerum genome.</title>
        <authorList>
            <person name="Gonzalez-Bertolin B."/>
            <person name="Monzon S."/>
            <person name="Zaballos A."/>
            <person name="Jimenez P."/>
            <person name="Dekumyoy P."/>
            <person name="Varona S."/>
            <person name="Cuesta I."/>
            <person name="Sumanam S."/>
            <person name="Adisakwattana P."/>
            <person name="Gasser R.B."/>
            <person name="Hernandez-Gonzalez A."/>
            <person name="Young N.D."/>
            <person name="Perteguer M.J."/>
        </authorList>
    </citation>
    <scope>NUCLEOTIDE SEQUENCE [LARGE SCALE GENOMIC DNA]</scope>
    <source>
        <strain evidence="6">AL3</strain>
        <tissue evidence="6">Liver</tissue>
    </source>
</reference>
<organism evidence="6 7">
    <name type="scientific">Gnathostoma spinigerum</name>
    <dbReference type="NCBI Taxonomy" id="75299"/>
    <lineage>
        <taxon>Eukaryota</taxon>
        <taxon>Metazoa</taxon>
        <taxon>Ecdysozoa</taxon>
        <taxon>Nematoda</taxon>
        <taxon>Chromadorea</taxon>
        <taxon>Rhabditida</taxon>
        <taxon>Spirurina</taxon>
        <taxon>Gnathostomatomorpha</taxon>
        <taxon>Gnathostomatoidea</taxon>
        <taxon>Gnathostomatidae</taxon>
        <taxon>Gnathostoma</taxon>
    </lineage>
</organism>
<proteinExistence type="inferred from homology"/>
<feature type="region of interest" description="Disordered" evidence="4">
    <location>
        <begin position="146"/>
        <end position="166"/>
    </location>
</feature>
<evidence type="ECO:0000313" key="6">
    <source>
        <dbReference type="EMBL" id="MFH4974367.1"/>
    </source>
</evidence>
<gene>
    <name evidence="6" type="ORF">AB6A40_001076</name>
</gene>
<comment type="subunit">
    <text evidence="3">Interacts (via cytoplasmic region) with ILK.</text>
</comment>
<dbReference type="EMBL" id="JBGFUD010000363">
    <property type="protein sequence ID" value="MFH4974367.1"/>
    <property type="molecule type" value="Genomic_DNA"/>
</dbReference>
<accession>A0ABD6E5H2</accession>
<evidence type="ECO:0000259" key="5">
    <source>
        <dbReference type="Pfam" id="PF05670"/>
    </source>
</evidence>
<name>A0ABD6E5H2_9BILA</name>
<dbReference type="PANTHER" id="PTHR13049">
    <property type="entry name" value="DUF814-RELATED"/>
    <property type="match status" value="1"/>
</dbReference>
<evidence type="ECO:0000313" key="7">
    <source>
        <dbReference type="Proteomes" id="UP001608902"/>
    </source>
</evidence>